<dbReference type="InterPro" id="IPR050126">
    <property type="entry name" value="Ap4A_hydrolase"/>
</dbReference>
<accession>A0A7W9E2C4</accession>
<dbReference type="GO" id="GO:0004722">
    <property type="term" value="F:protein serine/threonine phosphatase activity"/>
    <property type="evidence" value="ECO:0007669"/>
    <property type="project" value="UniProtKB-EC"/>
</dbReference>
<gene>
    <name evidence="2" type="ORF">HDE68_005085</name>
</gene>
<protein>
    <submittedName>
        <fullName evidence="2">Serine/threonine protein phosphatase 1</fullName>
        <ecNumber evidence="2">3.1.3.16</ecNumber>
    </submittedName>
</protein>
<dbReference type="InterPro" id="IPR004843">
    <property type="entry name" value="Calcineurin-like_PHP"/>
</dbReference>
<dbReference type="Pfam" id="PF00149">
    <property type="entry name" value="Metallophos"/>
    <property type="match status" value="1"/>
</dbReference>
<dbReference type="CDD" id="cd00144">
    <property type="entry name" value="MPP_PPP_family"/>
    <property type="match status" value="1"/>
</dbReference>
<dbReference type="PANTHER" id="PTHR42850">
    <property type="entry name" value="METALLOPHOSPHOESTERASE"/>
    <property type="match status" value="1"/>
</dbReference>
<organism evidence="2 3">
    <name type="scientific">Pedobacter cryoconitis</name>
    <dbReference type="NCBI Taxonomy" id="188932"/>
    <lineage>
        <taxon>Bacteria</taxon>
        <taxon>Pseudomonadati</taxon>
        <taxon>Bacteroidota</taxon>
        <taxon>Sphingobacteriia</taxon>
        <taxon>Sphingobacteriales</taxon>
        <taxon>Sphingobacteriaceae</taxon>
        <taxon>Pedobacter</taxon>
    </lineage>
</organism>
<keyword evidence="2" id="KW-0378">Hydrolase</keyword>
<dbReference type="PANTHER" id="PTHR42850:SF4">
    <property type="entry name" value="ZINC-DEPENDENT ENDOPOLYPHOSPHATASE"/>
    <property type="match status" value="1"/>
</dbReference>
<reference evidence="2 3" key="1">
    <citation type="submission" date="2020-08" db="EMBL/GenBank/DDBJ databases">
        <title>Genomic Encyclopedia of Type Strains, Phase IV (KMG-V): Genome sequencing to study the core and pangenomes of soil and plant-associated prokaryotes.</title>
        <authorList>
            <person name="Whitman W."/>
        </authorList>
    </citation>
    <scope>NUCLEOTIDE SEQUENCE [LARGE SCALE GENOMIC DNA]</scope>
    <source>
        <strain evidence="2 3">S3M1</strain>
    </source>
</reference>
<dbReference type="Gene3D" id="3.60.21.10">
    <property type="match status" value="1"/>
</dbReference>
<dbReference type="InterPro" id="IPR029052">
    <property type="entry name" value="Metallo-depent_PP-like"/>
</dbReference>
<dbReference type="EC" id="3.1.3.16" evidence="2"/>
<dbReference type="SUPFAM" id="SSF56300">
    <property type="entry name" value="Metallo-dependent phosphatases"/>
    <property type="match status" value="1"/>
</dbReference>
<sequence length="222" mass="25551">MDHLIIGDIHGCFFTFTEMLKHWDRDKEYLISVGDLIDRGNYSALVVEECMKISNEYPNSIFLKGNHEAEIITHFEIGHNKNWMKQGGQKTLRDFDLNKSDLKDIIKWFKSMPLIFENETILVTHAGISATEDPENENNEHGVLWNRQNLKNMGKLQIHGHTPLKDVKPVYNNTSDSWNIDTGAVYGYGLTGLRISAKGRLIDKFHIKTDERDIISSSENME</sequence>
<evidence type="ECO:0000313" key="3">
    <source>
        <dbReference type="Proteomes" id="UP000537204"/>
    </source>
</evidence>
<dbReference type="GO" id="GO:0005737">
    <property type="term" value="C:cytoplasm"/>
    <property type="evidence" value="ECO:0007669"/>
    <property type="project" value="TreeGrafter"/>
</dbReference>
<evidence type="ECO:0000313" key="2">
    <source>
        <dbReference type="EMBL" id="MBB5639144.1"/>
    </source>
</evidence>
<dbReference type="EMBL" id="JACHCE010000012">
    <property type="protein sequence ID" value="MBB5639144.1"/>
    <property type="molecule type" value="Genomic_DNA"/>
</dbReference>
<name>A0A7W9E2C4_9SPHI</name>
<dbReference type="Proteomes" id="UP000537204">
    <property type="component" value="Unassembled WGS sequence"/>
</dbReference>
<feature type="domain" description="Calcineurin-like phosphoesterase" evidence="1">
    <location>
        <begin position="4"/>
        <end position="172"/>
    </location>
</feature>
<dbReference type="RefSeq" id="WP_183885128.1">
    <property type="nucleotide sequence ID" value="NZ_JACHCE010000012.1"/>
</dbReference>
<comment type="caution">
    <text evidence="2">The sequence shown here is derived from an EMBL/GenBank/DDBJ whole genome shotgun (WGS) entry which is preliminary data.</text>
</comment>
<evidence type="ECO:0000259" key="1">
    <source>
        <dbReference type="Pfam" id="PF00149"/>
    </source>
</evidence>
<proteinExistence type="predicted"/>
<dbReference type="AlphaFoldDB" id="A0A7W9E2C4"/>